<feature type="chain" id="PRO_5029020408" evidence="2">
    <location>
        <begin position="21"/>
        <end position="184"/>
    </location>
</feature>
<evidence type="ECO:0000313" key="4">
    <source>
        <dbReference type="Proteomes" id="UP000474640"/>
    </source>
</evidence>
<accession>A0A7C8RIL0</accession>
<feature type="region of interest" description="Disordered" evidence="1">
    <location>
        <begin position="17"/>
        <end position="184"/>
    </location>
</feature>
<dbReference type="AlphaFoldDB" id="A0A7C8RIL0"/>
<proteinExistence type="predicted"/>
<feature type="compositionally biased region" description="Basic residues" evidence="1">
    <location>
        <begin position="121"/>
        <end position="134"/>
    </location>
</feature>
<protein>
    <submittedName>
        <fullName evidence="3">Uncharacterized protein</fullName>
    </submittedName>
</protein>
<feature type="compositionally biased region" description="Low complexity" evidence="1">
    <location>
        <begin position="91"/>
        <end position="102"/>
    </location>
</feature>
<evidence type="ECO:0000256" key="2">
    <source>
        <dbReference type="SAM" id="SignalP"/>
    </source>
</evidence>
<feature type="signal peptide" evidence="2">
    <location>
        <begin position="1"/>
        <end position="20"/>
    </location>
</feature>
<dbReference type="EMBL" id="JAABOJ010000001">
    <property type="protein sequence ID" value="KAF3291502.1"/>
    <property type="molecule type" value="Genomic_DNA"/>
</dbReference>
<evidence type="ECO:0000313" key="3">
    <source>
        <dbReference type="EMBL" id="KAF3291502.1"/>
    </source>
</evidence>
<comment type="caution">
    <text evidence="3">The sequence shown here is derived from an EMBL/GenBank/DDBJ whole genome shotgun (WGS) entry which is preliminary data.</text>
</comment>
<sequence>MLRKVVVVTATLGAITSAAAAPVAGPEPAPVTQPKVVAGYNPTPAPPVPQQPTYWQSPPKPYCGDPPGRGSGRGRGRGRGGRGRGGRGQPRGRSLSHRSSGLYEPSEAHTSKGYNPEPSPHRSKSRGHGSRSRSRSPDGYKPYQAKDYKPKLRPESPHRSKSRSSSGSRDRFESPHSRPGSACG</sequence>
<gene>
    <name evidence="3" type="ORF">TWF970_000715</name>
</gene>
<name>A0A7C8RIL0_ORBOL</name>
<organism evidence="3 4">
    <name type="scientific">Orbilia oligospora</name>
    <name type="common">Nematode-trapping fungus</name>
    <name type="synonym">Arthrobotrys oligospora</name>
    <dbReference type="NCBI Taxonomy" id="2813651"/>
    <lineage>
        <taxon>Eukaryota</taxon>
        <taxon>Fungi</taxon>
        <taxon>Dikarya</taxon>
        <taxon>Ascomycota</taxon>
        <taxon>Pezizomycotina</taxon>
        <taxon>Orbiliomycetes</taxon>
        <taxon>Orbiliales</taxon>
        <taxon>Orbiliaceae</taxon>
        <taxon>Orbilia</taxon>
    </lineage>
</organism>
<reference evidence="3 4" key="1">
    <citation type="submission" date="2020-01" db="EMBL/GenBank/DDBJ databases">
        <authorList>
            <person name="Palmer J.M."/>
        </authorList>
    </citation>
    <scope>NUCLEOTIDE SEQUENCE [LARGE SCALE GENOMIC DNA]</scope>
    <source>
        <strain evidence="3 4">TWF970</strain>
    </source>
</reference>
<feature type="compositionally biased region" description="Basic residues" evidence="1">
    <location>
        <begin position="72"/>
        <end position="85"/>
    </location>
</feature>
<keyword evidence="2" id="KW-0732">Signal</keyword>
<dbReference type="Proteomes" id="UP000474640">
    <property type="component" value="Unassembled WGS sequence"/>
</dbReference>
<feature type="compositionally biased region" description="Basic and acidic residues" evidence="1">
    <location>
        <begin position="144"/>
        <end position="158"/>
    </location>
</feature>
<evidence type="ECO:0000256" key="1">
    <source>
        <dbReference type="SAM" id="MobiDB-lite"/>
    </source>
</evidence>